<evidence type="ECO:0000256" key="6">
    <source>
        <dbReference type="ARBA" id="ARBA00023004"/>
    </source>
</evidence>
<evidence type="ECO:0000256" key="2">
    <source>
        <dbReference type="ARBA" id="ARBA00022617"/>
    </source>
</evidence>
<keyword evidence="3" id="KW-0479">Metal-binding</keyword>
<evidence type="ECO:0000256" key="4">
    <source>
        <dbReference type="ARBA" id="ARBA00022729"/>
    </source>
</evidence>
<dbReference type="PROSITE" id="PS51007">
    <property type="entry name" value="CYTC"/>
    <property type="match status" value="2"/>
</dbReference>
<dbReference type="Proteomes" id="UP000078572">
    <property type="component" value="Chromosome 2"/>
</dbReference>
<evidence type="ECO:0000256" key="1">
    <source>
        <dbReference type="ARBA" id="ARBA00004196"/>
    </source>
</evidence>
<evidence type="ECO:0000256" key="5">
    <source>
        <dbReference type="ARBA" id="ARBA00023002"/>
    </source>
</evidence>
<dbReference type="GO" id="GO:0046872">
    <property type="term" value="F:metal ion binding"/>
    <property type="evidence" value="ECO:0007669"/>
    <property type="project" value="UniProtKB-KW"/>
</dbReference>
<evidence type="ECO:0000313" key="8">
    <source>
        <dbReference type="Proteomes" id="UP000078572"/>
    </source>
</evidence>
<dbReference type="AlphaFoldDB" id="A0A192A368"/>
<dbReference type="EMBL" id="CP016023">
    <property type="protein sequence ID" value="ANJ74915.1"/>
    <property type="molecule type" value="Genomic_DNA"/>
</dbReference>
<dbReference type="PANTHER" id="PTHR30600:SF10">
    <property type="entry name" value="BLL6722 PROTEIN"/>
    <property type="match status" value="1"/>
</dbReference>
<dbReference type="Pfam" id="PF03150">
    <property type="entry name" value="CCP_MauG"/>
    <property type="match status" value="1"/>
</dbReference>
<reference evidence="8" key="1">
    <citation type="submission" date="2016-06" db="EMBL/GenBank/DDBJ databases">
        <authorList>
            <person name="Xu Y."/>
            <person name="Nagy A."/>
            <person name="Yan X."/>
            <person name="Kim S.W."/>
            <person name="Haley B."/>
            <person name="Liu N.T."/>
            <person name="Nou X."/>
        </authorList>
    </citation>
    <scope>NUCLEOTIDE SEQUENCE [LARGE SCALE GENOMIC DNA]</scope>
    <source>
        <strain evidence="8">ATCC 49129</strain>
    </source>
</reference>
<keyword evidence="6" id="KW-0408">Iron</keyword>
<keyword evidence="5" id="KW-0560">Oxidoreductase</keyword>
<protein>
    <submittedName>
        <fullName evidence="7">Cytochrome-c peroxidase</fullName>
    </submittedName>
</protein>
<keyword evidence="8" id="KW-1185">Reference proteome</keyword>
<organism evidence="7 8">
    <name type="scientific">Ralstonia insidiosa</name>
    <dbReference type="NCBI Taxonomy" id="190721"/>
    <lineage>
        <taxon>Bacteria</taxon>
        <taxon>Pseudomonadati</taxon>
        <taxon>Pseudomonadota</taxon>
        <taxon>Betaproteobacteria</taxon>
        <taxon>Burkholderiales</taxon>
        <taxon>Burkholderiaceae</taxon>
        <taxon>Ralstonia</taxon>
    </lineage>
</organism>
<accession>A0A192A368</accession>
<dbReference type="GO" id="GO:0020037">
    <property type="term" value="F:heme binding"/>
    <property type="evidence" value="ECO:0007669"/>
    <property type="project" value="InterPro"/>
</dbReference>
<evidence type="ECO:0000313" key="7">
    <source>
        <dbReference type="EMBL" id="ANJ74915.1"/>
    </source>
</evidence>
<evidence type="ECO:0000256" key="3">
    <source>
        <dbReference type="ARBA" id="ARBA00022723"/>
    </source>
</evidence>
<dbReference type="PANTHER" id="PTHR30600">
    <property type="entry name" value="CYTOCHROME C PEROXIDASE-RELATED"/>
    <property type="match status" value="1"/>
</dbReference>
<dbReference type="GO" id="GO:0004130">
    <property type="term" value="F:cytochrome-c peroxidase activity"/>
    <property type="evidence" value="ECO:0007669"/>
    <property type="project" value="TreeGrafter"/>
</dbReference>
<keyword evidence="2" id="KW-0349">Heme</keyword>
<dbReference type="GO" id="GO:0009055">
    <property type="term" value="F:electron transfer activity"/>
    <property type="evidence" value="ECO:0007669"/>
    <property type="project" value="InterPro"/>
</dbReference>
<dbReference type="SUPFAM" id="SSF46626">
    <property type="entry name" value="Cytochrome c"/>
    <property type="match status" value="2"/>
</dbReference>
<comment type="subcellular location">
    <subcellularLocation>
        <location evidence="1">Cell envelope</location>
    </subcellularLocation>
</comment>
<dbReference type="STRING" id="190721.ACS15_4338"/>
<dbReference type="GO" id="GO:0030313">
    <property type="term" value="C:cell envelope"/>
    <property type="evidence" value="ECO:0007669"/>
    <property type="project" value="UniProtKB-SubCell"/>
</dbReference>
<gene>
    <name evidence="7" type="ORF">A9Y76_20425</name>
</gene>
<keyword evidence="4" id="KW-0732">Signal</keyword>
<proteinExistence type="predicted"/>
<dbReference type="InterPro" id="IPR051395">
    <property type="entry name" value="Cytochrome_c_Peroxidase/MauG"/>
</dbReference>
<keyword evidence="7" id="KW-0575">Peroxidase</keyword>
<dbReference type="InterPro" id="IPR036909">
    <property type="entry name" value="Cyt_c-like_dom_sf"/>
</dbReference>
<dbReference type="InterPro" id="IPR004852">
    <property type="entry name" value="Di-haem_cyt_c_peroxidsae"/>
</dbReference>
<dbReference type="OrthoDB" id="9805202at2"/>
<dbReference type="InterPro" id="IPR009056">
    <property type="entry name" value="Cyt_c-like_dom"/>
</dbReference>
<name>A0A192A368_9RALS</name>
<sequence>MVTSGWRQARRAVASAVALLCLAACARQAEPTAAKPSNQAQAEIGRLAFFDASLSASGRMSCATCHSPDHAYGPPNALAVQLGGPELKDHGTRAVPSLRYLRRTPIWFKTFTSNARERLTETDNVPVGGFTWDGRFNTLAEQATAPLLAANEMANPSVRAVVERLARSAYAARFREVFGQDIFSRPEAAFAALGQALQRFQLDDASFQPYSSKFDQYLDGRAQLSAQEQRGLKLFKDRDGGNCAACHTVEPGANGAHPLLTDFSFAAVGVPRNPDIPANADPNYYDMGLCGPVRSDQQAERAYCGLFKTPTLRNVATRGAFFHNGRFHTLEEALRFYVERDTAPQKWYLHAGSRRQFDDLPEALQDNVDHINAPFTRHKGDRPVWSQADIRDVMAFLKTLNDGDIP</sequence>
<dbReference type="Gene3D" id="1.10.760.10">
    <property type="entry name" value="Cytochrome c-like domain"/>
    <property type="match status" value="2"/>
</dbReference>